<accession>A0A1E5FBR9</accession>
<gene>
    <name evidence="1" type="ORF">A142_12925</name>
</gene>
<dbReference type="RefSeq" id="WP_019820927.1">
    <property type="nucleotide sequence ID" value="NZ_AJZD02000356.1"/>
</dbReference>
<dbReference type="EMBL" id="AJZD02000356">
    <property type="protein sequence ID" value="OEF85031.1"/>
    <property type="molecule type" value="Genomic_DNA"/>
</dbReference>
<reference evidence="1 2" key="1">
    <citation type="journal article" date="2012" name="Science">
        <title>Ecological populations of bacteria act as socially cohesive units of antibiotic production and resistance.</title>
        <authorList>
            <person name="Cordero O.X."/>
            <person name="Wildschutte H."/>
            <person name="Kirkup B."/>
            <person name="Proehl S."/>
            <person name="Ngo L."/>
            <person name="Hussain F."/>
            <person name="Le Roux F."/>
            <person name="Mincer T."/>
            <person name="Polz M.F."/>
        </authorList>
    </citation>
    <scope>NUCLEOTIDE SEQUENCE [LARGE SCALE GENOMIC DNA]</scope>
    <source>
        <strain evidence="1 2">12E03</strain>
    </source>
</reference>
<protein>
    <submittedName>
        <fullName evidence="1">Uncharacterized protein</fullName>
    </submittedName>
</protein>
<name>A0A1E5FBR9_VIBSP</name>
<evidence type="ECO:0000313" key="1">
    <source>
        <dbReference type="EMBL" id="OEF85031.1"/>
    </source>
</evidence>
<dbReference type="Proteomes" id="UP000094802">
    <property type="component" value="Unassembled WGS sequence"/>
</dbReference>
<sequence length="218" mass="25018">MSYSICYAMQAWHYPITALVSDAKAWFEQQGLSVTDAFHSDVKKHLGLTLPRTDTFVFTGEFGESNLFDDDGKRVRDEWSCHGFLTATDAVRYLGIRWSEDVESGSLKPNGRWSTAESWIKRIKQQLKQAEPLSRCPRRCEKSFYSMPPLDALSESQILLMQTLTRMSVEPITGLYGDEQAFRLVCHPKSAFEWWLFCQAVHNLPEHPAALPMTSMDW</sequence>
<dbReference type="AlphaFoldDB" id="A0A1E5FBR9"/>
<dbReference type="OrthoDB" id="5895444at2"/>
<evidence type="ECO:0000313" key="2">
    <source>
        <dbReference type="Proteomes" id="UP000094802"/>
    </source>
</evidence>
<comment type="caution">
    <text evidence="1">The sequence shown here is derived from an EMBL/GenBank/DDBJ whole genome shotgun (WGS) entry which is preliminary data.</text>
</comment>
<proteinExistence type="predicted"/>
<organism evidence="1 2">
    <name type="scientific">Vibrio splendidus 12E03</name>
    <dbReference type="NCBI Taxonomy" id="1191305"/>
    <lineage>
        <taxon>Bacteria</taxon>
        <taxon>Pseudomonadati</taxon>
        <taxon>Pseudomonadota</taxon>
        <taxon>Gammaproteobacteria</taxon>
        <taxon>Vibrionales</taxon>
        <taxon>Vibrionaceae</taxon>
        <taxon>Vibrio</taxon>
    </lineage>
</organism>